<comment type="caution">
    <text evidence="3">The sequence shown here is derived from an EMBL/GenBank/DDBJ whole genome shotgun (WGS) entry which is preliminary data.</text>
</comment>
<dbReference type="PANTHER" id="PTHR33223:SF6">
    <property type="entry name" value="CCHC-TYPE DOMAIN-CONTAINING PROTEIN"/>
    <property type="match status" value="1"/>
</dbReference>
<reference evidence="3" key="2">
    <citation type="journal article" date="2022" name="Microbiol. Resour. Announc.">
        <title>Whole-Genome Sequence of Entomortierella parvispora E1425, a Mucoromycotan Fungus Associated with Burkholderiaceae-Related Endosymbiotic Bacteria.</title>
        <authorList>
            <person name="Herlambang A."/>
            <person name="Guo Y."/>
            <person name="Takashima Y."/>
            <person name="Narisawa K."/>
            <person name="Ohta H."/>
            <person name="Nishizawa T."/>
        </authorList>
    </citation>
    <scope>NUCLEOTIDE SEQUENCE</scope>
    <source>
        <strain evidence="3">E1425</strain>
    </source>
</reference>
<evidence type="ECO:0000313" key="4">
    <source>
        <dbReference type="Proteomes" id="UP000827284"/>
    </source>
</evidence>
<dbReference type="PANTHER" id="PTHR33223">
    <property type="entry name" value="CCHC-TYPE DOMAIN-CONTAINING PROTEIN"/>
    <property type="match status" value="1"/>
</dbReference>
<dbReference type="Proteomes" id="UP000827284">
    <property type="component" value="Unassembled WGS sequence"/>
</dbReference>
<name>A0A9P3LZM5_9FUNG</name>
<dbReference type="OrthoDB" id="2407931at2759"/>
<reference evidence="3" key="1">
    <citation type="submission" date="2021-11" db="EMBL/GenBank/DDBJ databases">
        <authorList>
            <person name="Herlambang A."/>
            <person name="Guo Y."/>
            <person name="Takashima Y."/>
            <person name="Nishizawa T."/>
        </authorList>
    </citation>
    <scope>NUCLEOTIDE SEQUENCE</scope>
    <source>
        <strain evidence="3">E1425</strain>
    </source>
</reference>
<proteinExistence type="predicted"/>
<sequence length="324" mass="35903">MTVPNNPPATTTPAANLFSAATFRFPQPEHYKGERDGFKCEIWLTAITRFFKGARIPDHERTLHATIFLTDDATLWWEGNALSDEAPWDDFVKAFHAAFQPAGFIDQVRNMLFDIKMTSTVSDYVARTRKYMSFLCPHDMSPDSRLTLEQAATSCFLKGAPKDLRQVLLTYKLNNPKCTIQDLCSVAEQFDQIYEYKVRPPSSSSSAGLDYTAASANAIKDASMAMDIDNITVAALVKTINNLSIQVNNLSRNNNRSRSGHHQDSSLKRLTPEDKQYLIKNNGCFRCRKINAGHYATSCPGPVSVNNMTSSNEGGSPSGNAPGN</sequence>
<dbReference type="InterPro" id="IPR005162">
    <property type="entry name" value="Retrotrans_gag_dom"/>
</dbReference>
<feature type="region of interest" description="Disordered" evidence="1">
    <location>
        <begin position="251"/>
        <end position="272"/>
    </location>
</feature>
<evidence type="ECO:0000256" key="1">
    <source>
        <dbReference type="SAM" id="MobiDB-lite"/>
    </source>
</evidence>
<feature type="domain" description="Retrotransposon gag" evidence="2">
    <location>
        <begin position="65"/>
        <end position="157"/>
    </location>
</feature>
<protein>
    <recommendedName>
        <fullName evidence="2">Retrotransposon gag domain-containing protein</fullName>
    </recommendedName>
</protein>
<dbReference type="EMBL" id="BQFW01000012">
    <property type="protein sequence ID" value="GJJ76343.1"/>
    <property type="molecule type" value="Genomic_DNA"/>
</dbReference>
<keyword evidence="4" id="KW-1185">Reference proteome</keyword>
<feature type="compositionally biased region" description="Basic and acidic residues" evidence="1">
    <location>
        <begin position="261"/>
        <end position="272"/>
    </location>
</feature>
<dbReference type="Pfam" id="PF03732">
    <property type="entry name" value="Retrotrans_gag"/>
    <property type="match status" value="1"/>
</dbReference>
<organism evidence="3 4">
    <name type="scientific">Entomortierella parvispora</name>
    <dbReference type="NCBI Taxonomy" id="205924"/>
    <lineage>
        <taxon>Eukaryota</taxon>
        <taxon>Fungi</taxon>
        <taxon>Fungi incertae sedis</taxon>
        <taxon>Mucoromycota</taxon>
        <taxon>Mortierellomycotina</taxon>
        <taxon>Mortierellomycetes</taxon>
        <taxon>Mortierellales</taxon>
        <taxon>Mortierellaceae</taxon>
        <taxon>Entomortierella</taxon>
    </lineage>
</organism>
<gene>
    <name evidence="3" type="ORF">EMPS_08702</name>
</gene>
<accession>A0A9P3LZM5</accession>
<evidence type="ECO:0000259" key="2">
    <source>
        <dbReference type="Pfam" id="PF03732"/>
    </source>
</evidence>
<evidence type="ECO:0000313" key="3">
    <source>
        <dbReference type="EMBL" id="GJJ76343.1"/>
    </source>
</evidence>
<dbReference type="AlphaFoldDB" id="A0A9P3LZM5"/>